<feature type="compositionally biased region" description="Basic and acidic residues" evidence="1">
    <location>
        <begin position="284"/>
        <end position="305"/>
    </location>
</feature>
<feature type="compositionally biased region" description="Polar residues" evidence="1">
    <location>
        <begin position="32"/>
        <end position="41"/>
    </location>
</feature>
<feature type="compositionally biased region" description="Low complexity" evidence="1">
    <location>
        <begin position="549"/>
        <end position="563"/>
    </location>
</feature>
<feature type="compositionally biased region" description="Basic and acidic residues" evidence="1">
    <location>
        <begin position="1325"/>
        <end position="1346"/>
    </location>
</feature>
<keyword evidence="2" id="KW-1185">Reference proteome</keyword>
<feature type="compositionally biased region" description="Basic and acidic residues" evidence="1">
    <location>
        <begin position="442"/>
        <end position="483"/>
    </location>
</feature>
<dbReference type="InParanoid" id="A0A1S3JCI5"/>
<feature type="compositionally biased region" description="Basic and acidic residues" evidence="1">
    <location>
        <begin position="499"/>
        <end position="508"/>
    </location>
</feature>
<feature type="compositionally biased region" description="Basic and acidic residues" evidence="1">
    <location>
        <begin position="1303"/>
        <end position="1314"/>
    </location>
</feature>
<feature type="region of interest" description="Disordered" evidence="1">
    <location>
        <begin position="1254"/>
        <end position="1374"/>
    </location>
</feature>
<dbReference type="STRING" id="7574.A0A1S3JCI5"/>
<feature type="compositionally biased region" description="Basic and acidic residues" evidence="1">
    <location>
        <begin position="179"/>
        <end position="188"/>
    </location>
</feature>
<feature type="region of interest" description="Disordered" evidence="1">
    <location>
        <begin position="1136"/>
        <end position="1194"/>
    </location>
</feature>
<feature type="compositionally biased region" description="Basic and acidic residues" evidence="1">
    <location>
        <begin position="20"/>
        <end position="31"/>
    </location>
</feature>
<protein>
    <submittedName>
        <fullName evidence="3">Uncharacterized protein LOC106171695</fullName>
    </submittedName>
</protein>
<reference evidence="3" key="1">
    <citation type="submission" date="2025-08" db="UniProtKB">
        <authorList>
            <consortium name="RefSeq"/>
        </authorList>
    </citation>
    <scope>IDENTIFICATION</scope>
    <source>
        <tissue evidence="3">Gonads</tissue>
    </source>
</reference>
<feature type="compositionally biased region" description="Basic residues" evidence="1">
    <location>
        <begin position="358"/>
        <end position="370"/>
    </location>
</feature>
<dbReference type="GeneID" id="106171695"/>
<evidence type="ECO:0000313" key="2">
    <source>
        <dbReference type="Proteomes" id="UP000085678"/>
    </source>
</evidence>
<feature type="compositionally biased region" description="Polar residues" evidence="1">
    <location>
        <begin position="1152"/>
        <end position="1165"/>
    </location>
</feature>
<gene>
    <name evidence="3" type="primary">LOC106171695</name>
</gene>
<dbReference type="Proteomes" id="UP000085678">
    <property type="component" value="Unplaced"/>
</dbReference>
<proteinExistence type="predicted"/>
<organism evidence="2 3">
    <name type="scientific">Lingula anatina</name>
    <name type="common">Brachiopod</name>
    <name type="synonym">Lingula unguis</name>
    <dbReference type="NCBI Taxonomy" id="7574"/>
    <lineage>
        <taxon>Eukaryota</taxon>
        <taxon>Metazoa</taxon>
        <taxon>Spiralia</taxon>
        <taxon>Lophotrochozoa</taxon>
        <taxon>Brachiopoda</taxon>
        <taxon>Linguliformea</taxon>
        <taxon>Lingulata</taxon>
        <taxon>Lingulida</taxon>
        <taxon>Linguloidea</taxon>
        <taxon>Lingulidae</taxon>
        <taxon>Lingula</taxon>
    </lineage>
</organism>
<evidence type="ECO:0000256" key="1">
    <source>
        <dbReference type="SAM" id="MobiDB-lite"/>
    </source>
</evidence>
<feature type="compositionally biased region" description="Polar residues" evidence="1">
    <location>
        <begin position="1179"/>
        <end position="1192"/>
    </location>
</feature>
<feature type="region of interest" description="Disordered" evidence="1">
    <location>
        <begin position="1"/>
        <end position="483"/>
    </location>
</feature>
<evidence type="ECO:0000313" key="3">
    <source>
        <dbReference type="RefSeq" id="XP_013407594.1"/>
    </source>
</evidence>
<name>A0A1S3JCI5_LINAN</name>
<feature type="compositionally biased region" description="Basic and acidic residues" evidence="1">
    <location>
        <begin position="43"/>
        <end position="62"/>
    </location>
</feature>
<feature type="compositionally biased region" description="Basic and acidic residues" evidence="1">
    <location>
        <begin position="371"/>
        <end position="381"/>
    </location>
</feature>
<feature type="compositionally biased region" description="Basic and acidic residues" evidence="1">
    <location>
        <begin position="319"/>
        <end position="336"/>
    </location>
</feature>
<sequence>MGKGDKQKGASGAKTGGQSDADRERQEKLRQLQESIAQQYSKGKAEPDYYVRKVTPKPDPKTPKPVVHKPIAAYKNKTPKPPPSNEIPLHEKQSREEAIRQLQNKFQKNYAKKYGDAESEDSDAPNEAKKSEQAPEKDTPIAKSDLLAVLGAKQTPAPTASRQEEDNPKKPSHAQSAKSKKDNTDGAKSKPAKKPPPPETESESEEETKAVKKKEKENKEKDKPTSKGVNIKEPPSQPNENIETDSDEKPAPKKSTSTKKITPKNKKSDIETISTKPKSKEKKRTNEDTNEKPRKDTNEKARKQESPVNSGSEETETGEIVKNRNKEKGVDLESKNKNSHKPTNNASKLDDEPSQPKTKSKNIKFQKLVKKQKEIIHKSVSEVESESESEVDKKEFKKPKEIKHKSISESESESENQKLRKPVISKRVKNEAETEPDEEYEEVRKPKINERGRHTTDKSKHQNVKKKELQDRHQDEIRATWERKRSSIKKWIEDGLAEREERFSEPSHHNTKKRSKFRHRNKRPARNIRKPHTENTYDEDSEKDMYLQDLDSFNENSDDSNSSHGDHNKRNVHYHLYGNRPQERHRAYDSDVARTHRFSHHAYSDDTYQRKRAPHRVQPLTRRNRRIAHPLDHHIGRHSATDQVPYLSPRTDDTNAKIYQTMSEPSLRYNKSDFSPYNLLPGVSNTAPRYVVMEQVQQNNGEYVFRPVGPTNEQTRTDHQLVTYNQLNPNRTLPNVLGQSQNTLHEPLPAGYSVYNQNSGNLYPQQQQSLYTLAPVQQQSLSNKQTVPDYSVRTERQPVIMQLPEHQPQANGYPHQVPQDQRVQPMYVMDNGHSNDTRNGSSQQNQEKVIYVENEGKLYPAVLLDQTQNAHNMTSQGTNANGHVVTSHDRHPNQPYYQRVHFLVDSPLVDSVPATQGVETNSYGIYYDTAALQSQAGVIHVNNIGVQTNGVDVQVSKREKELGEETKNLQHEEVSHIIADNSIDQHSKYVENGNSFTQKNVQSSIIVNQATIPVSHHQNYLELKSPTAVQESKYHSQQQPAVHSSTPSAYAKEVSAVLNEAQIPPRTLESAIINTQRQSSITSVQHGETLTPGDGTTMGLDAVAPGPTSVEKQPINVQRLSSHNQGNFFVQKQLTNNSPNLFQGGSGPVAPNESNPVISTHSGGNISEHLSHMGPSPRGANQSYPKSDSTIEPQPIPAVLPQALAPKKTNPINIPTVQGRPIVDSAPLEHSGMDPVQNINPAAISKTNAVASEVPKADLQSTGNDARDLKYQTGGPDALIGQSRVEQPRHPHTTSPTSVANNKKADGQKSEPSHKNQGGKSGNAPKKEQMSAKPEPPKQTDTEGNKATEPLPSESAMLYSDSYAGYPPVPSLDSLTNYAKVLSHVSKAMKSNRKSKQDIALAQNGDRIQRELSFEKIYKEIDKLKYVYVPQSTTETHTA</sequence>
<feature type="compositionally biased region" description="Basic and acidic residues" evidence="1">
    <location>
        <begin position="126"/>
        <end position="140"/>
    </location>
</feature>
<feature type="compositionally biased region" description="Basic and acidic residues" evidence="1">
    <location>
        <begin position="390"/>
        <end position="408"/>
    </location>
</feature>
<feature type="compositionally biased region" description="Basic and acidic residues" evidence="1">
    <location>
        <begin position="207"/>
        <end position="225"/>
    </location>
</feature>
<dbReference type="KEGG" id="lak:106171695"/>
<dbReference type="RefSeq" id="XP_013407594.1">
    <property type="nucleotide sequence ID" value="XM_013552140.1"/>
</dbReference>
<accession>A0A1S3JCI5</accession>
<feature type="compositionally biased region" description="Basic residues" evidence="1">
    <location>
        <begin position="509"/>
        <end position="530"/>
    </location>
</feature>
<feature type="region of interest" description="Disordered" evidence="1">
    <location>
        <begin position="499"/>
        <end position="571"/>
    </location>
</feature>
<feature type="compositionally biased region" description="Basic and acidic residues" evidence="1">
    <location>
        <begin position="88"/>
        <end position="99"/>
    </location>
</feature>